<dbReference type="PANTHER" id="PTHR34849:SF3">
    <property type="entry name" value="SSR2962 PROTEIN"/>
    <property type="match status" value="1"/>
</dbReference>
<dbReference type="EMBL" id="JAAFZH010000009">
    <property type="protein sequence ID" value="NDU97020.1"/>
    <property type="molecule type" value="Genomic_DNA"/>
</dbReference>
<name>A0A6L9L9B5_9BACT</name>
<evidence type="ECO:0000313" key="1">
    <source>
        <dbReference type="EMBL" id="NDU97020.1"/>
    </source>
</evidence>
<keyword evidence="2" id="KW-1185">Reference proteome</keyword>
<proteinExistence type="predicted"/>
<dbReference type="Proteomes" id="UP000474175">
    <property type="component" value="Unassembled WGS sequence"/>
</dbReference>
<dbReference type="InterPro" id="IPR007367">
    <property type="entry name" value="DUF433"/>
</dbReference>
<dbReference type="SUPFAM" id="SSF46689">
    <property type="entry name" value="Homeodomain-like"/>
    <property type="match status" value="1"/>
</dbReference>
<dbReference type="Gene3D" id="1.10.10.10">
    <property type="entry name" value="Winged helix-like DNA-binding domain superfamily/Winged helix DNA-binding domain"/>
    <property type="match status" value="1"/>
</dbReference>
<reference evidence="1 2" key="1">
    <citation type="submission" date="2020-02" db="EMBL/GenBank/DDBJ databases">
        <title>Draft genome sequence of two Spirosoma agri KCTC 52727 and Spirosoma terrae KCTC 52035.</title>
        <authorList>
            <person name="Rojas J."/>
            <person name="Ambika Manirajan B."/>
            <person name="Suarez C."/>
            <person name="Ratering S."/>
            <person name="Schnell S."/>
        </authorList>
    </citation>
    <scope>NUCLEOTIDE SEQUENCE [LARGE SCALE GENOMIC DNA]</scope>
    <source>
        <strain evidence="1 2">KCTC 52035</strain>
    </source>
</reference>
<dbReference type="RefSeq" id="WP_163952043.1">
    <property type="nucleotide sequence ID" value="NZ_JAAFZH010000009.1"/>
</dbReference>
<comment type="caution">
    <text evidence="1">The sequence shown here is derived from an EMBL/GenBank/DDBJ whole genome shotgun (WGS) entry which is preliminary data.</text>
</comment>
<protein>
    <submittedName>
        <fullName evidence="1">DUF433 domain-containing protein</fullName>
    </submittedName>
</protein>
<gene>
    <name evidence="1" type="ORF">GK108_19195</name>
</gene>
<dbReference type="PANTHER" id="PTHR34849">
    <property type="entry name" value="SSL5025 PROTEIN"/>
    <property type="match status" value="1"/>
</dbReference>
<dbReference type="InterPro" id="IPR036388">
    <property type="entry name" value="WH-like_DNA-bd_sf"/>
</dbReference>
<sequence length="77" mass="8545">MENLLDRITINPEVLHGKPSIRNMRFGVSHLLELLAAGMSYQEILVDYPYLEEADIQACLLYASKVTNAKSIAPLAA</sequence>
<dbReference type="AlphaFoldDB" id="A0A6L9L9B5"/>
<dbReference type="InterPro" id="IPR009057">
    <property type="entry name" value="Homeodomain-like_sf"/>
</dbReference>
<dbReference type="Pfam" id="PF04255">
    <property type="entry name" value="DUF433"/>
    <property type="match status" value="1"/>
</dbReference>
<evidence type="ECO:0000313" key="2">
    <source>
        <dbReference type="Proteomes" id="UP000474175"/>
    </source>
</evidence>
<accession>A0A6L9L9B5</accession>
<organism evidence="1 2">
    <name type="scientific">Spirosoma terrae</name>
    <dbReference type="NCBI Taxonomy" id="1968276"/>
    <lineage>
        <taxon>Bacteria</taxon>
        <taxon>Pseudomonadati</taxon>
        <taxon>Bacteroidota</taxon>
        <taxon>Cytophagia</taxon>
        <taxon>Cytophagales</taxon>
        <taxon>Cytophagaceae</taxon>
        <taxon>Spirosoma</taxon>
    </lineage>
</organism>